<protein>
    <submittedName>
        <fullName evidence="1">Uncharacterized protein</fullName>
    </submittedName>
</protein>
<accession>A0A450XG39</accession>
<evidence type="ECO:0000313" key="1">
    <source>
        <dbReference type="EMBL" id="VFK28204.1"/>
    </source>
</evidence>
<proteinExistence type="predicted"/>
<sequence length="85" mass="9804">MNPRKSVNRIATTHCQFYRYNSPFLDSDVIADPFPKDTLTSQTDPAKISNDVFAGSTRHENFYAQDECFHHEFSQTRASRSFTLP</sequence>
<reference evidence="1" key="1">
    <citation type="submission" date="2019-02" db="EMBL/GenBank/DDBJ databases">
        <authorList>
            <person name="Gruber-Vodicka R. H."/>
            <person name="Seah K. B. B."/>
        </authorList>
    </citation>
    <scope>NUCLEOTIDE SEQUENCE</scope>
    <source>
        <strain evidence="1">BECK_BZ197</strain>
    </source>
</reference>
<dbReference type="EMBL" id="CAADFO010000034">
    <property type="protein sequence ID" value="VFK28204.1"/>
    <property type="molecule type" value="Genomic_DNA"/>
</dbReference>
<gene>
    <name evidence="1" type="ORF">BECKMB1821G_GA0114241_103425</name>
</gene>
<name>A0A450XG39_9GAMM</name>
<dbReference type="AlphaFoldDB" id="A0A450XG39"/>
<organism evidence="1">
    <name type="scientific">Candidatus Kentrum sp. MB</name>
    <dbReference type="NCBI Taxonomy" id="2138164"/>
    <lineage>
        <taxon>Bacteria</taxon>
        <taxon>Pseudomonadati</taxon>
        <taxon>Pseudomonadota</taxon>
        <taxon>Gammaproteobacteria</taxon>
        <taxon>Candidatus Kentrum</taxon>
    </lineage>
</organism>